<feature type="compositionally biased region" description="Basic and acidic residues" evidence="1">
    <location>
        <begin position="103"/>
        <end position="115"/>
    </location>
</feature>
<feature type="compositionally biased region" description="Low complexity" evidence="1">
    <location>
        <begin position="183"/>
        <end position="192"/>
    </location>
</feature>
<proteinExistence type="predicted"/>
<dbReference type="Proteomes" id="UP000245711">
    <property type="component" value="Chromosome"/>
</dbReference>
<dbReference type="OrthoDB" id="4458145at2"/>
<reference evidence="2 3" key="1">
    <citation type="submission" date="2017-05" db="EMBL/GenBank/DDBJ databases">
        <title>Isolation of Rhodococcus sp. S2-17 biodegrading of BP-3.</title>
        <authorList>
            <person name="Lee Y."/>
            <person name="Kim K.H."/>
            <person name="Chun B.H."/>
            <person name="Jung H.S."/>
            <person name="Jeon C.O."/>
        </authorList>
    </citation>
    <scope>NUCLEOTIDE SEQUENCE [LARGE SCALE GENOMIC DNA]</scope>
    <source>
        <strain evidence="2 3">S2-17</strain>
    </source>
</reference>
<evidence type="ECO:0000313" key="2">
    <source>
        <dbReference type="EMBL" id="AWK73732.1"/>
    </source>
</evidence>
<evidence type="ECO:0000256" key="1">
    <source>
        <dbReference type="SAM" id="MobiDB-lite"/>
    </source>
</evidence>
<feature type="compositionally biased region" description="Basic and acidic residues" evidence="1">
    <location>
        <begin position="219"/>
        <end position="235"/>
    </location>
</feature>
<name>A0A2S2BYR2_9NOCA</name>
<sequence>MLSTPDAVRGDNTQQVGTIMKLMKTKTKVEVAAAVGAGYLLGRTHQLKMAMKIAGAGGQSPKGPENLLAQGSEFLASSPVIAELGDSVRGDLLDTTAATAEATSEHADSFRDRLRSRGSHVVAGSGHLVTGVKRIGRRGHANPRDAEDSTVDEEPDHGKDEDGQFDAPTNAEPVTPARRATRGRSSTGTTSSHAVQEEQQPKPRKRRKPRIATPSDSAEESRDESAPKARPDTTAHRKGRGKAHKPPTDVRDEEKPHNATTGEDETRPQPSSGWAHLRRMTHIRSTIREQSPSTATTPKGDR</sequence>
<feature type="compositionally biased region" description="Basic residues" evidence="1">
    <location>
        <begin position="236"/>
        <end position="245"/>
    </location>
</feature>
<feature type="region of interest" description="Disordered" evidence="1">
    <location>
        <begin position="99"/>
        <end position="302"/>
    </location>
</feature>
<accession>A0A2S2BYR2</accession>
<dbReference type="EMBL" id="CP021354">
    <property type="protein sequence ID" value="AWK73732.1"/>
    <property type="molecule type" value="Genomic_DNA"/>
</dbReference>
<feature type="compositionally biased region" description="Polar residues" evidence="1">
    <location>
        <begin position="288"/>
        <end position="302"/>
    </location>
</feature>
<dbReference type="AlphaFoldDB" id="A0A2S2BYR2"/>
<keyword evidence="3" id="KW-1185">Reference proteome</keyword>
<feature type="compositionally biased region" description="Basic and acidic residues" evidence="1">
    <location>
        <begin position="246"/>
        <end position="257"/>
    </location>
</feature>
<protein>
    <submittedName>
        <fullName evidence="2">Uncharacterized protein</fullName>
    </submittedName>
</protein>
<gene>
    <name evidence="2" type="ORF">CBI38_21365</name>
</gene>
<evidence type="ECO:0000313" key="3">
    <source>
        <dbReference type="Proteomes" id="UP000245711"/>
    </source>
</evidence>
<dbReference type="KEGG" id="roz:CBI38_21365"/>
<organism evidence="2 3">
    <name type="scientific">Rhodococcus oxybenzonivorans</name>
    <dbReference type="NCBI Taxonomy" id="1990687"/>
    <lineage>
        <taxon>Bacteria</taxon>
        <taxon>Bacillati</taxon>
        <taxon>Actinomycetota</taxon>
        <taxon>Actinomycetes</taxon>
        <taxon>Mycobacteriales</taxon>
        <taxon>Nocardiaceae</taxon>
        <taxon>Rhodococcus</taxon>
    </lineage>
</organism>